<dbReference type="Pfam" id="PF03705">
    <property type="entry name" value="CheR_N"/>
    <property type="match status" value="1"/>
</dbReference>
<keyword evidence="5" id="KW-0949">S-adenosyl-L-methionine</keyword>
<gene>
    <name evidence="7" type="ordered locus">Metev_0869</name>
</gene>
<evidence type="ECO:0000259" key="6">
    <source>
        <dbReference type="PROSITE" id="PS50123"/>
    </source>
</evidence>
<dbReference type="GO" id="GO:0032259">
    <property type="term" value="P:methylation"/>
    <property type="evidence" value="ECO:0007669"/>
    <property type="project" value="UniProtKB-KW"/>
</dbReference>
<keyword evidence="3 7" id="KW-0489">Methyltransferase</keyword>
<evidence type="ECO:0000256" key="5">
    <source>
        <dbReference type="ARBA" id="ARBA00022691"/>
    </source>
</evidence>
<keyword evidence="4 7" id="KW-0808">Transferase</keyword>
<dbReference type="InterPro" id="IPR026024">
    <property type="entry name" value="Chemotaxis_MeTrfase_CheR"/>
</dbReference>
<dbReference type="PRINTS" id="PR00996">
    <property type="entry name" value="CHERMTFRASE"/>
</dbReference>
<dbReference type="AlphaFoldDB" id="D7E8U6"/>
<protein>
    <recommendedName>
        <fullName evidence="2">protein-glutamate O-methyltransferase</fullName>
        <ecNumber evidence="2">2.1.1.80</ecNumber>
    </recommendedName>
</protein>
<name>D7E8U6_METEZ</name>
<dbReference type="InterPro" id="IPR022641">
    <property type="entry name" value="CheR_N"/>
</dbReference>
<evidence type="ECO:0000313" key="8">
    <source>
        <dbReference type="Proteomes" id="UP000000391"/>
    </source>
</evidence>
<dbReference type="InterPro" id="IPR050903">
    <property type="entry name" value="Bact_Chemotaxis_MeTrfase"/>
</dbReference>
<evidence type="ECO:0000256" key="2">
    <source>
        <dbReference type="ARBA" id="ARBA00012534"/>
    </source>
</evidence>
<dbReference type="EC" id="2.1.1.80" evidence="2"/>
<evidence type="ECO:0000256" key="1">
    <source>
        <dbReference type="ARBA" id="ARBA00001541"/>
    </source>
</evidence>
<sequence length="273" mass="32121">MNETEVEDENYSSLKSLINKNLGFHCDQYKDTHFKRRIAVRMRATNSRDYSEYIKVLKDNPDEYRNLMKTLTVNVTNFFRNPDSYQIVENDVLPDIIKSKSNSSNKSIRIWSAGCSIGVEAYSLAIILHQLLKNEFKKYRINIIGTDIDNEALSRAKEGKYTETELKGVDDKIIDKYFEKKDGWYFISDELKKVANFKWHDLIAGKKMSGFDLIFCRNVTIYFEKDLQEKLYMNFYNALNQGGYFVMGKTETLVGESQNLFKPYNSRERIYYK</sequence>
<dbReference type="Pfam" id="PF01739">
    <property type="entry name" value="CheR"/>
    <property type="match status" value="1"/>
</dbReference>
<dbReference type="OrthoDB" id="10657at2157"/>
<evidence type="ECO:0000313" key="7">
    <source>
        <dbReference type="EMBL" id="ADI73767.1"/>
    </source>
</evidence>
<dbReference type="SUPFAM" id="SSF53335">
    <property type="entry name" value="S-adenosyl-L-methionine-dependent methyltransferases"/>
    <property type="match status" value="1"/>
</dbReference>
<dbReference type="EMBL" id="CP002069">
    <property type="protein sequence ID" value="ADI73767.1"/>
    <property type="molecule type" value="Genomic_DNA"/>
</dbReference>
<dbReference type="Proteomes" id="UP000000391">
    <property type="component" value="Chromosome"/>
</dbReference>
<proteinExistence type="predicted"/>
<dbReference type="InterPro" id="IPR036804">
    <property type="entry name" value="CheR_N_sf"/>
</dbReference>
<dbReference type="GeneID" id="9346497"/>
<dbReference type="SMART" id="SM00138">
    <property type="entry name" value="MeTrc"/>
    <property type="match status" value="1"/>
</dbReference>
<accession>D7E8U6</accession>
<dbReference type="PROSITE" id="PS50123">
    <property type="entry name" value="CHER"/>
    <property type="match status" value="1"/>
</dbReference>
<keyword evidence="8" id="KW-1185">Reference proteome</keyword>
<organism evidence="7 8">
    <name type="scientific">Methanohalobium evestigatum (strain ATCC BAA-1072 / DSM 3721 / NBRC 107634 / OCM 161 / Z-7303)</name>
    <dbReference type="NCBI Taxonomy" id="644295"/>
    <lineage>
        <taxon>Archaea</taxon>
        <taxon>Methanobacteriati</taxon>
        <taxon>Methanobacteriota</taxon>
        <taxon>Stenosarchaea group</taxon>
        <taxon>Methanomicrobia</taxon>
        <taxon>Methanosarcinales</taxon>
        <taxon>Methanosarcinaceae</taxon>
        <taxon>Methanohalobium</taxon>
    </lineage>
</organism>
<dbReference type="InterPro" id="IPR029063">
    <property type="entry name" value="SAM-dependent_MTases_sf"/>
</dbReference>
<feature type="domain" description="CheR-type methyltransferase" evidence="6">
    <location>
        <begin position="1"/>
        <end position="273"/>
    </location>
</feature>
<dbReference type="SUPFAM" id="SSF47757">
    <property type="entry name" value="Chemotaxis receptor methyltransferase CheR, N-terminal domain"/>
    <property type="match status" value="1"/>
</dbReference>
<dbReference type="PANTHER" id="PTHR24422">
    <property type="entry name" value="CHEMOTAXIS PROTEIN METHYLTRANSFERASE"/>
    <property type="match status" value="1"/>
</dbReference>
<dbReference type="InterPro" id="IPR022642">
    <property type="entry name" value="CheR_C"/>
</dbReference>
<dbReference type="PANTHER" id="PTHR24422:SF10">
    <property type="entry name" value="CHEMOTAXIS PROTEIN METHYLTRANSFERASE 2"/>
    <property type="match status" value="1"/>
</dbReference>
<dbReference type="Gene3D" id="1.10.155.10">
    <property type="entry name" value="Chemotaxis receptor methyltransferase CheR, N-terminal domain"/>
    <property type="match status" value="1"/>
</dbReference>
<dbReference type="KEGG" id="mev:Metev_0869"/>
<dbReference type="InterPro" id="IPR000780">
    <property type="entry name" value="CheR_MeTrfase"/>
</dbReference>
<dbReference type="Gene3D" id="3.40.50.150">
    <property type="entry name" value="Vaccinia Virus protein VP39"/>
    <property type="match status" value="1"/>
</dbReference>
<dbReference type="PIRSF" id="PIRSF000410">
    <property type="entry name" value="CheR"/>
    <property type="match status" value="1"/>
</dbReference>
<dbReference type="HOGENOM" id="CLU_025854_1_1_2"/>
<evidence type="ECO:0000256" key="3">
    <source>
        <dbReference type="ARBA" id="ARBA00022603"/>
    </source>
</evidence>
<comment type="catalytic activity">
    <reaction evidence="1">
        <text>L-glutamyl-[protein] + S-adenosyl-L-methionine = [protein]-L-glutamate 5-O-methyl ester + S-adenosyl-L-homocysteine</text>
        <dbReference type="Rhea" id="RHEA:24452"/>
        <dbReference type="Rhea" id="RHEA-COMP:10208"/>
        <dbReference type="Rhea" id="RHEA-COMP:10311"/>
        <dbReference type="ChEBI" id="CHEBI:29973"/>
        <dbReference type="ChEBI" id="CHEBI:57856"/>
        <dbReference type="ChEBI" id="CHEBI:59789"/>
        <dbReference type="ChEBI" id="CHEBI:82795"/>
        <dbReference type="EC" id="2.1.1.80"/>
    </reaction>
</comment>
<dbReference type="GO" id="GO:0008983">
    <property type="term" value="F:protein-glutamate O-methyltransferase activity"/>
    <property type="evidence" value="ECO:0007669"/>
    <property type="project" value="UniProtKB-EC"/>
</dbReference>
<reference evidence="7 8" key="1">
    <citation type="submission" date="2010-06" db="EMBL/GenBank/DDBJ databases">
        <title>Complete sequence chromosome of Methanohalobium evestigatum Z-7303.</title>
        <authorList>
            <consortium name="US DOE Joint Genome Institute"/>
            <person name="Lucas S."/>
            <person name="Copeland A."/>
            <person name="Lapidus A."/>
            <person name="Cheng J.-F."/>
            <person name="Bruce D."/>
            <person name="Goodwin L."/>
            <person name="Pitluck S."/>
            <person name="Saunders E."/>
            <person name="Detter J.C."/>
            <person name="Han C."/>
            <person name="Tapia R."/>
            <person name="Land M."/>
            <person name="Hauser L."/>
            <person name="Kyrpides N."/>
            <person name="Mikhailova N."/>
            <person name="Sieprawska-Lupa M."/>
            <person name="Whitman W.B."/>
            <person name="Anderson I."/>
            <person name="Woyke T."/>
        </authorList>
    </citation>
    <scope>NUCLEOTIDE SEQUENCE [LARGE SCALE GENOMIC DNA]</scope>
    <source>
        <strain evidence="8">ATCC BAA-1072 / DSM 3721 / NBRC 107634 / OCM 161 / Z-7303</strain>
    </source>
</reference>
<evidence type="ECO:0000256" key="4">
    <source>
        <dbReference type="ARBA" id="ARBA00022679"/>
    </source>
</evidence>
<dbReference type="RefSeq" id="WP_013194335.1">
    <property type="nucleotide sequence ID" value="NC_014253.1"/>
</dbReference>
<dbReference type="STRING" id="644295.Metev_0869"/>